<name>A0A0E9RIX7_ANGAN</name>
<protein>
    <submittedName>
        <fullName evidence="1">Uncharacterized protein</fullName>
    </submittedName>
</protein>
<evidence type="ECO:0000313" key="1">
    <source>
        <dbReference type="EMBL" id="JAH29064.1"/>
    </source>
</evidence>
<dbReference type="EMBL" id="GBXM01079513">
    <property type="protein sequence ID" value="JAH29064.1"/>
    <property type="molecule type" value="Transcribed_RNA"/>
</dbReference>
<organism evidence="1">
    <name type="scientific">Anguilla anguilla</name>
    <name type="common">European freshwater eel</name>
    <name type="synonym">Muraena anguilla</name>
    <dbReference type="NCBI Taxonomy" id="7936"/>
    <lineage>
        <taxon>Eukaryota</taxon>
        <taxon>Metazoa</taxon>
        <taxon>Chordata</taxon>
        <taxon>Craniata</taxon>
        <taxon>Vertebrata</taxon>
        <taxon>Euteleostomi</taxon>
        <taxon>Actinopterygii</taxon>
        <taxon>Neopterygii</taxon>
        <taxon>Teleostei</taxon>
        <taxon>Anguilliformes</taxon>
        <taxon>Anguillidae</taxon>
        <taxon>Anguilla</taxon>
    </lineage>
</organism>
<reference evidence="1" key="2">
    <citation type="journal article" date="2015" name="Fish Shellfish Immunol.">
        <title>Early steps in the European eel (Anguilla anguilla)-Vibrio vulnificus interaction in the gills: Role of the RtxA13 toxin.</title>
        <authorList>
            <person name="Callol A."/>
            <person name="Pajuelo D."/>
            <person name="Ebbesson L."/>
            <person name="Teles M."/>
            <person name="MacKenzie S."/>
            <person name="Amaro C."/>
        </authorList>
    </citation>
    <scope>NUCLEOTIDE SEQUENCE</scope>
</reference>
<dbReference type="AlphaFoldDB" id="A0A0E9RIX7"/>
<accession>A0A0E9RIX7</accession>
<sequence>METERRFSQIAKKYREKELCIPQINTISLNVRASQKNTGCHFSREKGGSV</sequence>
<proteinExistence type="predicted"/>
<reference evidence="1" key="1">
    <citation type="submission" date="2014-11" db="EMBL/GenBank/DDBJ databases">
        <authorList>
            <person name="Amaro Gonzalez C."/>
        </authorList>
    </citation>
    <scope>NUCLEOTIDE SEQUENCE</scope>
</reference>